<sequence length="261" mass="29620">MSISQRPPKGTPLKLLPRGTGLSRSSHRIMRYNEEIVRDLYPSYASTITKASQPRAKLLDQSPLLSTMVRDLFYDISESTIYHFIYGLSHAQPINTAEYDYRMGIVTPNRGSHYYVGLPDILLKREKAPSGGRTKSYNAVGTSNGKCLDDAEFEVLSNEEVQYFGNQVGNSHNNYQRKLFLAREGSSVNRRERPPHLLEKTHGLEYPPIRRGYLTPPNPFGNRKVGENITLDAFIFLFRIIRFGRLVLAHQNQLGGSPSFN</sequence>
<accession>M1DXL0</accession>
<proteinExistence type="predicted"/>
<name>M1DXL0_SOLTU</name>
<reference evidence="2" key="2">
    <citation type="submission" date="2015-06" db="UniProtKB">
        <authorList>
            <consortium name="EnsemblPlants"/>
        </authorList>
    </citation>
    <scope>IDENTIFICATION</scope>
    <source>
        <strain evidence="2">DM1-3 516 R44</strain>
    </source>
</reference>
<evidence type="ECO:0000313" key="3">
    <source>
        <dbReference type="Proteomes" id="UP000011115"/>
    </source>
</evidence>
<keyword evidence="3" id="KW-1185">Reference proteome</keyword>
<dbReference type="Proteomes" id="UP000011115">
    <property type="component" value="Unassembled WGS sequence"/>
</dbReference>
<dbReference type="AlphaFoldDB" id="M1DXL0"/>
<reference evidence="3" key="1">
    <citation type="journal article" date="2011" name="Nature">
        <title>Genome sequence and analysis of the tuber crop potato.</title>
        <authorList>
            <consortium name="The Potato Genome Sequencing Consortium"/>
        </authorList>
    </citation>
    <scope>NUCLEOTIDE SEQUENCE [LARGE SCALE GENOMIC DNA]</scope>
    <source>
        <strain evidence="3">cv. DM1-3 516 R44</strain>
    </source>
</reference>
<dbReference type="HOGENOM" id="CLU_1067144_0_0_1"/>
<protein>
    <submittedName>
        <fullName evidence="2">Uncharacterized protein</fullName>
    </submittedName>
</protein>
<dbReference type="EnsemblPlants" id="PGSC0003DMT400096039">
    <property type="protein sequence ID" value="PGSC0003DMT400096039"/>
    <property type="gene ID" value="PGSC0003DMG400045610"/>
</dbReference>
<evidence type="ECO:0000256" key="1">
    <source>
        <dbReference type="SAM" id="MobiDB-lite"/>
    </source>
</evidence>
<evidence type="ECO:0000313" key="2">
    <source>
        <dbReference type="EnsemblPlants" id="PGSC0003DMT400096039"/>
    </source>
</evidence>
<feature type="region of interest" description="Disordered" evidence="1">
    <location>
        <begin position="1"/>
        <end position="21"/>
    </location>
</feature>
<dbReference type="Gramene" id="PGSC0003DMT400096039">
    <property type="protein sequence ID" value="PGSC0003DMT400096039"/>
    <property type="gene ID" value="PGSC0003DMG400045610"/>
</dbReference>
<dbReference type="InParanoid" id="M1DXL0"/>
<organism evidence="2 3">
    <name type="scientific">Solanum tuberosum</name>
    <name type="common">Potato</name>
    <dbReference type="NCBI Taxonomy" id="4113"/>
    <lineage>
        <taxon>Eukaryota</taxon>
        <taxon>Viridiplantae</taxon>
        <taxon>Streptophyta</taxon>
        <taxon>Embryophyta</taxon>
        <taxon>Tracheophyta</taxon>
        <taxon>Spermatophyta</taxon>
        <taxon>Magnoliopsida</taxon>
        <taxon>eudicotyledons</taxon>
        <taxon>Gunneridae</taxon>
        <taxon>Pentapetalae</taxon>
        <taxon>asterids</taxon>
        <taxon>lamiids</taxon>
        <taxon>Solanales</taxon>
        <taxon>Solanaceae</taxon>
        <taxon>Solanoideae</taxon>
        <taxon>Solaneae</taxon>
        <taxon>Solanum</taxon>
    </lineage>
</organism>
<dbReference type="PaxDb" id="4113-PGSC0003DMT400096039"/>